<dbReference type="Proteomes" id="UP000787472">
    <property type="component" value="Unassembled WGS sequence"/>
</dbReference>
<dbReference type="PANTHER" id="PTHR36115:SF4">
    <property type="entry name" value="MEMBRANE PROTEIN"/>
    <property type="match status" value="1"/>
</dbReference>
<feature type="compositionally biased region" description="Polar residues" evidence="6">
    <location>
        <begin position="1"/>
        <end position="26"/>
    </location>
</feature>
<keyword evidence="2" id="KW-1003">Cell membrane</keyword>
<dbReference type="Pfam" id="PF06271">
    <property type="entry name" value="RDD"/>
    <property type="match status" value="1"/>
</dbReference>
<evidence type="ECO:0000313" key="9">
    <source>
        <dbReference type="EMBL" id="NHO67537.1"/>
    </source>
</evidence>
<feature type="transmembrane region" description="Helical" evidence="7">
    <location>
        <begin position="134"/>
        <end position="152"/>
    </location>
</feature>
<reference evidence="9" key="1">
    <citation type="submission" date="2020-03" db="EMBL/GenBank/DDBJ databases">
        <authorList>
            <person name="Guo F."/>
        </authorList>
    </citation>
    <scope>NUCLEOTIDE SEQUENCE</scope>
    <source>
        <strain evidence="9">JCM 30134</strain>
    </source>
</reference>
<sequence>MSSHSPETNTSPRNPGTPSLSTIDTSHAQHDRSNPPQYAGFWIRTAAALIDSLIILAVTMPLLTLVYGREYWLGDLAIQGTWDVLFNYLLPALAVILFWIYRSATPGKMLLKLTIVDAATGGKPRTGQWVGRYFAYYLSILPLMLGFIWVAFDARKQGFHDKLAGTVVIRK</sequence>
<name>A0A9E5MNN9_9GAMM</name>
<evidence type="ECO:0000259" key="8">
    <source>
        <dbReference type="Pfam" id="PF06271"/>
    </source>
</evidence>
<dbReference type="PANTHER" id="PTHR36115">
    <property type="entry name" value="PROLINE-RICH ANTIGEN HOMOLOG-RELATED"/>
    <property type="match status" value="1"/>
</dbReference>
<evidence type="ECO:0000256" key="2">
    <source>
        <dbReference type="ARBA" id="ARBA00022475"/>
    </source>
</evidence>
<organism evidence="9 10">
    <name type="scientific">Pseudomaricurvus hydrocarbonicus</name>
    <dbReference type="NCBI Taxonomy" id="1470433"/>
    <lineage>
        <taxon>Bacteria</taxon>
        <taxon>Pseudomonadati</taxon>
        <taxon>Pseudomonadota</taxon>
        <taxon>Gammaproteobacteria</taxon>
        <taxon>Cellvibrionales</taxon>
        <taxon>Cellvibrionaceae</taxon>
        <taxon>Pseudomaricurvus</taxon>
    </lineage>
</organism>
<evidence type="ECO:0000256" key="5">
    <source>
        <dbReference type="ARBA" id="ARBA00023136"/>
    </source>
</evidence>
<proteinExistence type="predicted"/>
<feature type="transmembrane region" description="Helical" evidence="7">
    <location>
        <begin position="80"/>
        <end position="101"/>
    </location>
</feature>
<dbReference type="GO" id="GO:0005886">
    <property type="term" value="C:plasma membrane"/>
    <property type="evidence" value="ECO:0007669"/>
    <property type="project" value="UniProtKB-SubCell"/>
</dbReference>
<keyword evidence="4 7" id="KW-1133">Transmembrane helix</keyword>
<comment type="caution">
    <text evidence="9">The sequence shown here is derived from an EMBL/GenBank/DDBJ whole genome shotgun (WGS) entry which is preliminary data.</text>
</comment>
<dbReference type="InterPro" id="IPR010432">
    <property type="entry name" value="RDD"/>
</dbReference>
<protein>
    <submittedName>
        <fullName evidence="9">RDD family protein</fullName>
    </submittedName>
</protein>
<keyword evidence="3 7" id="KW-0812">Transmembrane</keyword>
<evidence type="ECO:0000256" key="3">
    <source>
        <dbReference type="ARBA" id="ARBA00022692"/>
    </source>
</evidence>
<dbReference type="AlphaFoldDB" id="A0A9E5MNN9"/>
<evidence type="ECO:0000313" key="10">
    <source>
        <dbReference type="Proteomes" id="UP000787472"/>
    </source>
</evidence>
<keyword evidence="10" id="KW-1185">Reference proteome</keyword>
<comment type="subcellular location">
    <subcellularLocation>
        <location evidence="1">Cell membrane</location>
        <topology evidence="1">Multi-pass membrane protein</topology>
    </subcellularLocation>
</comment>
<dbReference type="RefSeq" id="WP_167190415.1">
    <property type="nucleotide sequence ID" value="NZ_JAAONZ010000017.1"/>
</dbReference>
<evidence type="ECO:0000256" key="4">
    <source>
        <dbReference type="ARBA" id="ARBA00022989"/>
    </source>
</evidence>
<feature type="transmembrane region" description="Helical" evidence="7">
    <location>
        <begin position="41"/>
        <end position="68"/>
    </location>
</feature>
<evidence type="ECO:0000256" key="7">
    <source>
        <dbReference type="SAM" id="Phobius"/>
    </source>
</evidence>
<keyword evidence="5 7" id="KW-0472">Membrane</keyword>
<evidence type="ECO:0000256" key="1">
    <source>
        <dbReference type="ARBA" id="ARBA00004651"/>
    </source>
</evidence>
<dbReference type="EMBL" id="JAAONZ010000017">
    <property type="protein sequence ID" value="NHO67537.1"/>
    <property type="molecule type" value="Genomic_DNA"/>
</dbReference>
<gene>
    <name evidence="9" type="ORF">G8770_18485</name>
</gene>
<accession>A0A9E5MNN9</accession>
<evidence type="ECO:0000256" key="6">
    <source>
        <dbReference type="SAM" id="MobiDB-lite"/>
    </source>
</evidence>
<feature type="region of interest" description="Disordered" evidence="6">
    <location>
        <begin position="1"/>
        <end position="32"/>
    </location>
</feature>
<dbReference type="InterPro" id="IPR051791">
    <property type="entry name" value="Pra-immunoreactive"/>
</dbReference>
<feature type="domain" description="RDD" evidence="8">
    <location>
        <begin position="38"/>
        <end position="165"/>
    </location>
</feature>